<evidence type="ECO:0000313" key="2">
    <source>
        <dbReference type="Proteomes" id="UP000253729"/>
    </source>
</evidence>
<name>A0A3F3PUN4_9EURO</name>
<dbReference type="RefSeq" id="XP_026623666.1">
    <property type="nucleotide sequence ID" value="XM_026776272.1"/>
</dbReference>
<dbReference type="AlphaFoldDB" id="A0A3F3PUN4"/>
<organism evidence="1 2">
    <name type="scientific">Aspergillus welwitschiae</name>
    <dbReference type="NCBI Taxonomy" id="1341132"/>
    <lineage>
        <taxon>Eukaryota</taxon>
        <taxon>Fungi</taxon>
        <taxon>Dikarya</taxon>
        <taxon>Ascomycota</taxon>
        <taxon>Pezizomycotina</taxon>
        <taxon>Eurotiomycetes</taxon>
        <taxon>Eurotiomycetidae</taxon>
        <taxon>Eurotiales</taxon>
        <taxon>Aspergillaceae</taxon>
        <taxon>Aspergillus</taxon>
        <taxon>Aspergillus subgen. Circumdati</taxon>
    </lineage>
</organism>
<dbReference type="Proteomes" id="UP000253729">
    <property type="component" value="Unassembled WGS sequence"/>
</dbReference>
<evidence type="ECO:0000313" key="1">
    <source>
        <dbReference type="EMBL" id="RDH30644.1"/>
    </source>
</evidence>
<protein>
    <submittedName>
        <fullName evidence="1">Uncharacterized protein</fullName>
    </submittedName>
</protein>
<dbReference type="GeneID" id="38144628"/>
<gene>
    <name evidence="1" type="ORF">BDQ94DRAFT_65831</name>
</gene>
<sequence length="130" mass="14906">MCQHQLLRKYISIYIFLSFFTSFRSIPTPLKSLAACRPVTPRNIEPLLGAEKFSHPSRWLIAERSVCHCGWISGHLLALHVHVAKLHACRISADLITLELAIQHRKVVKERAGSVILYRLPDRYAWPIPI</sequence>
<accession>A0A3F3PUN4</accession>
<reference evidence="1 2" key="1">
    <citation type="submission" date="2018-07" db="EMBL/GenBank/DDBJ databases">
        <title>The genomes of Aspergillus section Nigri reveals drivers in fungal speciation.</title>
        <authorList>
            <consortium name="DOE Joint Genome Institute"/>
            <person name="Vesth T.C."/>
            <person name="Nybo J."/>
            <person name="Theobald S."/>
            <person name="Brandl J."/>
            <person name="Frisvad J.C."/>
            <person name="Nielsen K.F."/>
            <person name="Lyhne E.K."/>
            <person name="Kogle M.E."/>
            <person name="Kuo A."/>
            <person name="Riley R."/>
            <person name="Clum A."/>
            <person name="Nolan M."/>
            <person name="Lipzen A."/>
            <person name="Salamov A."/>
            <person name="Henrissat B."/>
            <person name="Wiebenga A."/>
            <person name="De vries R.P."/>
            <person name="Grigoriev I.V."/>
            <person name="Mortensen U.H."/>
            <person name="Andersen M.R."/>
            <person name="Baker S.E."/>
        </authorList>
    </citation>
    <scope>NUCLEOTIDE SEQUENCE [LARGE SCALE GENOMIC DNA]</scope>
    <source>
        <strain evidence="1 2">CBS 139.54b</strain>
    </source>
</reference>
<dbReference type="EMBL" id="KZ852059">
    <property type="protein sequence ID" value="RDH30644.1"/>
    <property type="molecule type" value="Genomic_DNA"/>
</dbReference>
<proteinExistence type="predicted"/>
<keyword evidence="2" id="KW-1185">Reference proteome</keyword>